<dbReference type="RefSeq" id="WP_138169827.1">
    <property type="nucleotide sequence ID" value="NZ_VAWA01000005.1"/>
</dbReference>
<keyword evidence="3" id="KW-0902">Two-component regulatory system</keyword>
<evidence type="ECO:0000256" key="5">
    <source>
        <dbReference type="SAM" id="Phobius"/>
    </source>
</evidence>
<dbReference type="GO" id="GO:0016301">
    <property type="term" value="F:kinase activity"/>
    <property type="evidence" value="ECO:0007669"/>
    <property type="project" value="UniProtKB-KW"/>
</dbReference>
<accession>A0A5R9AG31</accession>
<reference evidence="7 8" key="1">
    <citation type="submission" date="2019-05" db="EMBL/GenBank/DDBJ databases">
        <title>Nesterenkonia sp. GY239, isolated from the Southern Atlantic Ocean.</title>
        <authorList>
            <person name="Zhang G."/>
        </authorList>
    </citation>
    <scope>NUCLEOTIDE SEQUENCE [LARGE SCALE GENOMIC DNA]</scope>
    <source>
        <strain evidence="7 8">GY239</strain>
    </source>
</reference>
<dbReference type="PANTHER" id="PTHR24421:SF61">
    <property type="entry name" value="OXYGEN SENSOR HISTIDINE KINASE NREB"/>
    <property type="match status" value="1"/>
</dbReference>
<dbReference type="InterPro" id="IPR036890">
    <property type="entry name" value="HATPase_C_sf"/>
</dbReference>
<evidence type="ECO:0000313" key="8">
    <source>
        <dbReference type="Proteomes" id="UP000306544"/>
    </source>
</evidence>
<keyword evidence="1" id="KW-0808">Transferase</keyword>
<feature type="transmembrane region" description="Helical" evidence="5">
    <location>
        <begin position="208"/>
        <end position="231"/>
    </location>
</feature>
<keyword evidence="5" id="KW-0472">Membrane</keyword>
<name>A0A5R9AG31_9MICC</name>
<feature type="region of interest" description="Disordered" evidence="4">
    <location>
        <begin position="72"/>
        <end position="100"/>
    </location>
</feature>
<comment type="caution">
    <text evidence="7">The sequence shown here is derived from an EMBL/GenBank/DDBJ whole genome shotgun (WGS) entry which is preliminary data.</text>
</comment>
<dbReference type="SUPFAM" id="SSF55874">
    <property type="entry name" value="ATPase domain of HSP90 chaperone/DNA topoisomerase II/histidine kinase"/>
    <property type="match status" value="1"/>
</dbReference>
<feature type="compositionally biased region" description="Basic and acidic residues" evidence="4">
    <location>
        <begin position="437"/>
        <end position="446"/>
    </location>
</feature>
<feature type="region of interest" description="Disordered" evidence="4">
    <location>
        <begin position="424"/>
        <end position="446"/>
    </location>
</feature>
<keyword evidence="8" id="KW-1185">Reference proteome</keyword>
<dbReference type="EMBL" id="VAWA01000005">
    <property type="protein sequence ID" value="TLP77114.1"/>
    <property type="molecule type" value="Genomic_DNA"/>
</dbReference>
<dbReference type="InterPro" id="IPR050482">
    <property type="entry name" value="Sensor_HK_TwoCompSys"/>
</dbReference>
<protein>
    <submittedName>
        <fullName evidence="7">PspC domain-containing protein</fullName>
    </submittedName>
</protein>
<dbReference type="Gene3D" id="3.30.565.10">
    <property type="entry name" value="Histidine kinase-like ATPase, C-terminal domain"/>
    <property type="match status" value="1"/>
</dbReference>
<organism evidence="7 8">
    <name type="scientific">Nesterenkonia sphaerica</name>
    <dbReference type="NCBI Taxonomy" id="1804988"/>
    <lineage>
        <taxon>Bacteria</taxon>
        <taxon>Bacillati</taxon>
        <taxon>Actinomycetota</taxon>
        <taxon>Actinomycetes</taxon>
        <taxon>Micrococcales</taxon>
        <taxon>Micrococcaceae</taxon>
        <taxon>Nesterenkonia</taxon>
    </lineage>
</organism>
<keyword evidence="5" id="KW-0812">Transmembrane</keyword>
<evidence type="ECO:0000256" key="4">
    <source>
        <dbReference type="SAM" id="MobiDB-lite"/>
    </source>
</evidence>
<dbReference type="OrthoDB" id="3534856at2"/>
<feature type="domain" description="Phage shock protein PspC N-terminal" evidence="6">
    <location>
        <begin position="16"/>
        <end position="69"/>
    </location>
</feature>
<feature type="transmembrane region" description="Helical" evidence="5">
    <location>
        <begin position="142"/>
        <end position="159"/>
    </location>
</feature>
<dbReference type="GO" id="GO:0000160">
    <property type="term" value="P:phosphorelay signal transduction system"/>
    <property type="evidence" value="ECO:0007669"/>
    <property type="project" value="UniProtKB-KW"/>
</dbReference>
<dbReference type="AlphaFoldDB" id="A0A5R9AG31"/>
<keyword evidence="5" id="KW-1133">Transmembrane helix</keyword>
<dbReference type="Proteomes" id="UP000306544">
    <property type="component" value="Unassembled WGS sequence"/>
</dbReference>
<proteinExistence type="predicted"/>
<keyword evidence="2" id="KW-0418">Kinase</keyword>
<evidence type="ECO:0000256" key="3">
    <source>
        <dbReference type="ARBA" id="ARBA00023012"/>
    </source>
</evidence>
<feature type="transmembrane region" description="Helical" evidence="5">
    <location>
        <begin position="118"/>
        <end position="136"/>
    </location>
</feature>
<feature type="transmembrane region" description="Helical" evidence="5">
    <location>
        <begin position="40"/>
        <end position="64"/>
    </location>
</feature>
<evidence type="ECO:0000256" key="1">
    <source>
        <dbReference type="ARBA" id="ARBA00022679"/>
    </source>
</evidence>
<evidence type="ECO:0000256" key="2">
    <source>
        <dbReference type="ARBA" id="ARBA00022777"/>
    </source>
</evidence>
<feature type="transmembrane region" description="Helical" evidence="5">
    <location>
        <begin position="180"/>
        <end position="202"/>
    </location>
</feature>
<evidence type="ECO:0000313" key="7">
    <source>
        <dbReference type="EMBL" id="TLP77114.1"/>
    </source>
</evidence>
<gene>
    <name evidence="7" type="ORF">FEF27_05340</name>
</gene>
<dbReference type="PANTHER" id="PTHR24421">
    <property type="entry name" value="NITRATE/NITRITE SENSOR PROTEIN NARX-RELATED"/>
    <property type="match status" value="1"/>
</dbReference>
<dbReference type="Pfam" id="PF04024">
    <property type="entry name" value="PspC"/>
    <property type="match status" value="1"/>
</dbReference>
<dbReference type="InterPro" id="IPR007168">
    <property type="entry name" value="Phageshock_PspC_N"/>
</dbReference>
<sequence length="446" mass="47454">MTTPARDPVPHRPPLRRAVGTPIAGVCLGLSRHLGISVPVVRVAFILLTLAGGVGLLLYCWLWVFAPTEKEPTGTAGGRGLSGPALADQEPRPQDNLAGGSSARLRRTLDTLTSSPEILLGGVLVSVGALMLAQLLGVGIDWRLVVVPAVALGGVLLTWSQWDRIYSAQEPPASGQRRAALWQVSLGACLVLVAMLIIAGGVVGPGELIAGITVGGILLAGLALVLAPWLIKLYRTSQVERERAAAEAERADIAAHLHDSVLQTLAMIQKQKSDPSEVERLARGQERQLRAWLYRQNAQATGTLKDQILAVAAELEEQHAVPVEVIAVGHSHQSQHEPLVAAAREAILNAVRHAGPASVYVESTDIEDAVFVRDRGPGFDPHAIAEDRMGVRESIIGRMNRSGGRATIRSGPAGTEVQLIMPLTPRQTGHPPADPVPPHDSERQQQ</sequence>
<evidence type="ECO:0000259" key="6">
    <source>
        <dbReference type="Pfam" id="PF04024"/>
    </source>
</evidence>